<sequence length="76" mass="8189">MQNGLPNLSGERDAGALGPWALTCGARARTVAAVWVGLCCRNWHLESAALLEAGRELTDPWAEQRLTDVQAPVAYL</sequence>
<organism evidence="1 2">
    <name type="scientific">Pleurodeles waltl</name>
    <name type="common">Iberian ribbed newt</name>
    <dbReference type="NCBI Taxonomy" id="8319"/>
    <lineage>
        <taxon>Eukaryota</taxon>
        <taxon>Metazoa</taxon>
        <taxon>Chordata</taxon>
        <taxon>Craniata</taxon>
        <taxon>Vertebrata</taxon>
        <taxon>Euteleostomi</taxon>
        <taxon>Amphibia</taxon>
        <taxon>Batrachia</taxon>
        <taxon>Caudata</taxon>
        <taxon>Salamandroidea</taxon>
        <taxon>Salamandridae</taxon>
        <taxon>Pleurodelinae</taxon>
        <taxon>Pleurodeles</taxon>
    </lineage>
</organism>
<dbReference type="Proteomes" id="UP001066276">
    <property type="component" value="Chromosome 1_2"/>
</dbReference>
<dbReference type="AlphaFoldDB" id="A0AAV7WAC2"/>
<evidence type="ECO:0000313" key="2">
    <source>
        <dbReference type="Proteomes" id="UP001066276"/>
    </source>
</evidence>
<protein>
    <submittedName>
        <fullName evidence="1">Uncharacterized protein</fullName>
    </submittedName>
</protein>
<accession>A0AAV7WAC2</accession>
<reference evidence="1" key="1">
    <citation type="journal article" date="2022" name="bioRxiv">
        <title>Sequencing and chromosome-scale assembly of the giantPleurodeles waltlgenome.</title>
        <authorList>
            <person name="Brown T."/>
            <person name="Elewa A."/>
            <person name="Iarovenko S."/>
            <person name="Subramanian E."/>
            <person name="Araus A.J."/>
            <person name="Petzold A."/>
            <person name="Susuki M."/>
            <person name="Suzuki K.-i.T."/>
            <person name="Hayashi T."/>
            <person name="Toyoda A."/>
            <person name="Oliveira C."/>
            <person name="Osipova E."/>
            <person name="Leigh N.D."/>
            <person name="Simon A."/>
            <person name="Yun M.H."/>
        </authorList>
    </citation>
    <scope>NUCLEOTIDE SEQUENCE</scope>
    <source>
        <strain evidence="1">20211129_DDA</strain>
        <tissue evidence="1">Liver</tissue>
    </source>
</reference>
<comment type="caution">
    <text evidence="1">The sequence shown here is derived from an EMBL/GenBank/DDBJ whole genome shotgun (WGS) entry which is preliminary data.</text>
</comment>
<gene>
    <name evidence="1" type="ORF">NDU88_004643</name>
</gene>
<keyword evidence="2" id="KW-1185">Reference proteome</keyword>
<name>A0AAV7WAC2_PLEWA</name>
<dbReference type="EMBL" id="JANPWB010000002">
    <property type="protein sequence ID" value="KAJ1209265.1"/>
    <property type="molecule type" value="Genomic_DNA"/>
</dbReference>
<proteinExistence type="predicted"/>
<evidence type="ECO:0000313" key="1">
    <source>
        <dbReference type="EMBL" id="KAJ1209265.1"/>
    </source>
</evidence>